<keyword evidence="5" id="KW-1185">Reference proteome</keyword>
<evidence type="ECO:0000256" key="2">
    <source>
        <dbReference type="SAM" id="MobiDB-lite"/>
    </source>
</evidence>
<proteinExistence type="predicted"/>
<protein>
    <submittedName>
        <fullName evidence="4">Uncharacterized protein</fullName>
    </submittedName>
</protein>
<feature type="region of interest" description="Disordered" evidence="2">
    <location>
        <begin position="284"/>
        <end position="307"/>
    </location>
</feature>
<dbReference type="EMBL" id="OZ004256">
    <property type="protein sequence ID" value="CAK7903674.1"/>
    <property type="molecule type" value="Genomic_DNA"/>
</dbReference>
<evidence type="ECO:0000256" key="3">
    <source>
        <dbReference type="SAM" id="Phobius"/>
    </source>
</evidence>
<evidence type="ECO:0000256" key="1">
    <source>
        <dbReference type="SAM" id="Coils"/>
    </source>
</evidence>
<reference evidence="4 5" key="1">
    <citation type="submission" date="2024-01" db="EMBL/GenBank/DDBJ databases">
        <authorList>
            <consortium name="Genoscope - CEA"/>
            <person name="William W."/>
        </authorList>
    </citation>
    <scope>NUCLEOTIDE SEQUENCE [LARGE SCALE GENOMIC DNA]</scope>
    <source>
        <strain evidence="4 5">29B2s-10</strain>
    </source>
</reference>
<keyword evidence="1" id="KW-0175">Coiled coil</keyword>
<evidence type="ECO:0000313" key="5">
    <source>
        <dbReference type="Proteomes" id="UP001497600"/>
    </source>
</evidence>
<name>A0ABP0EAL8_9ASCO</name>
<keyword evidence="3" id="KW-1133">Transmembrane helix</keyword>
<feature type="transmembrane region" description="Helical" evidence="3">
    <location>
        <begin position="336"/>
        <end position="353"/>
    </location>
</feature>
<gene>
    <name evidence="4" type="ORF">CAAN4_D05732</name>
</gene>
<feature type="compositionally biased region" description="Low complexity" evidence="2">
    <location>
        <begin position="292"/>
        <end position="307"/>
    </location>
</feature>
<accession>A0ABP0EAL8</accession>
<keyword evidence="3" id="KW-0812">Transmembrane</keyword>
<evidence type="ECO:0000313" key="4">
    <source>
        <dbReference type="EMBL" id="CAK7903674.1"/>
    </source>
</evidence>
<sequence length="377" mass="43193">MEASTTSLMSDSWTSSSFMENSGSGILPNLPSSKKATINSYKLAVKYFMNKNFYKSYEISKPLYERSFQQFASGTISESLFIKVINLYLLQIGMFLGGGEEDLRFKFERIERNRVINELKNDEILNKFENATRIPTLGQSSGQIPSEILYNNYLTLFTNREVIYDQGEPEELLTKFDRVITSLIPHDSFDEKLVDLYTFQVLPCYSLYSQARHFISNNSQYSSNLEQALKKLNDIETDSKLKLNSIKQAKELAATKLQESQKLERERLKEAKKEESLKYKTLSQIRKEGGDTSSSTPSSHETSKHVSSSKSLSTSAIVKQLRYHLTLSKDYLVENAPILLVVVVALLVGTRFLRKRKISIKEKFLETIRMAFKVSYL</sequence>
<feature type="coiled-coil region" evidence="1">
    <location>
        <begin position="218"/>
        <end position="274"/>
    </location>
</feature>
<organism evidence="4 5">
    <name type="scientific">[Candida] anglica</name>
    <dbReference type="NCBI Taxonomy" id="148631"/>
    <lineage>
        <taxon>Eukaryota</taxon>
        <taxon>Fungi</taxon>
        <taxon>Dikarya</taxon>
        <taxon>Ascomycota</taxon>
        <taxon>Saccharomycotina</taxon>
        <taxon>Pichiomycetes</taxon>
        <taxon>Debaryomycetaceae</taxon>
        <taxon>Kurtzmaniella</taxon>
    </lineage>
</organism>
<dbReference type="Proteomes" id="UP001497600">
    <property type="component" value="Chromosome D"/>
</dbReference>
<keyword evidence="3" id="KW-0472">Membrane</keyword>